<evidence type="ECO:0000256" key="1">
    <source>
        <dbReference type="ARBA" id="ARBA00023002"/>
    </source>
</evidence>
<dbReference type="CDD" id="cd12159">
    <property type="entry name" value="2-Hacid_dh_2"/>
    <property type="match status" value="1"/>
</dbReference>
<organism evidence="4 5">
    <name type="scientific">Corynebacterium genitalium ATCC 33030</name>
    <dbReference type="NCBI Taxonomy" id="585529"/>
    <lineage>
        <taxon>Bacteria</taxon>
        <taxon>Bacillati</taxon>
        <taxon>Actinomycetota</taxon>
        <taxon>Actinomycetes</taxon>
        <taxon>Mycobacteriales</taxon>
        <taxon>Corynebacteriaceae</taxon>
        <taxon>Corynebacterium</taxon>
    </lineage>
</organism>
<feature type="domain" description="D-isomer specific 2-hydroxyacid dehydrogenase NAD-binding" evidence="3">
    <location>
        <begin position="120"/>
        <end position="267"/>
    </location>
</feature>
<dbReference type="GO" id="GO:0051287">
    <property type="term" value="F:NAD binding"/>
    <property type="evidence" value="ECO:0007669"/>
    <property type="project" value="InterPro"/>
</dbReference>
<dbReference type="RefSeq" id="WP_005289195.1">
    <property type="nucleotide sequence ID" value="NZ_CM000961.1"/>
</dbReference>
<dbReference type="EC" id="1.1.1.290" evidence="4"/>
<dbReference type="InterPro" id="IPR006140">
    <property type="entry name" value="D-isomer_DH_NAD-bd"/>
</dbReference>
<dbReference type="eggNOG" id="COG0111">
    <property type="taxonomic scope" value="Bacteria"/>
</dbReference>
<dbReference type="Pfam" id="PF02826">
    <property type="entry name" value="2-Hacid_dh_C"/>
    <property type="match status" value="1"/>
</dbReference>
<dbReference type="PANTHER" id="PTHR43333:SF1">
    <property type="entry name" value="D-ISOMER SPECIFIC 2-HYDROXYACID DEHYDROGENASE NAD-BINDING DOMAIN-CONTAINING PROTEIN"/>
    <property type="match status" value="1"/>
</dbReference>
<evidence type="ECO:0000256" key="2">
    <source>
        <dbReference type="ARBA" id="ARBA00023027"/>
    </source>
</evidence>
<name>D7WC82_9CORY</name>
<evidence type="ECO:0000313" key="5">
    <source>
        <dbReference type="Proteomes" id="UP000004208"/>
    </source>
</evidence>
<evidence type="ECO:0000313" key="4">
    <source>
        <dbReference type="EMBL" id="EFK54711.1"/>
    </source>
</evidence>
<dbReference type="Gene3D" id="3.40.50.720">
    <property type="entry name" value="NAD(P)-binding Rossmann-like Domain"/>
    <property type="match status" value="2"/>
</dbReference>
<dbReference type="SUPFAM" id="SSF52283">
    <property type="entry name" value="Formate/glycerate dehydrogenase catalytic domain-like"/>
    <property type="match status" value="1"/>
</dbReference>
<keyword evidence="5" id="KW-1185">Reference proteome</keyword>
<dbReference type="PANTHER" id="PTHR43333">
    <property type="entry name" value="2-HACID_DH_C DOMAIN-CONTAINING PROTEIN"/>
    <property type="match status" value="1"/>
</dbReference>
<dbReference type="STRING" id="585529.HMPREF0291_11091"/>
<comment type="caution">
    <text evidence="4">The sequence shown here is derived from an EMBL/GenBank/DDBJ whole genome shotgun (WGS) entry which is preliminary data.</text>
</comment>
<dbReference type="HOGENOM" id="CLU_019796_1_0_11"/>
<dbReference type="InterPro" id="IPR036291">
    <property type="entry name" value="NAD(P)-bd_dom_sf"/>
</dbReference>
<sequence>MKFAMLPKPWPRAVAELEAAGHEHVGIDADPDVLVYHGGADGFPEQLPESVQFVQFAWAGVDALDEAGVMRNSGVRWANAAGLYDDTVAETTLALILGILHQFPRVKPDGSTTRDIAYETRYLIEDMTVAVIGAGGIGKKLIEFLSPFRRHVVAVNRSGRPVDGADETIAMADAGDVWGRADVVVLLAPLTKDTRGMVDADVLAQMKDTAVLVNVGRGPLVATEDLVEALQNGRIGGAALDVTDPEPLPADHPLWELDNCLITPHVANIPRVGKERIGGLTLSNWEALERGDEMPTEVDVEAGY</sequence>
<evidence type="ECO:0000259" key="3">
    <source>
        <dbReference type="Pfam" id="PF02826"/>
    </source>
</evidence>
<protein>
    <submittedName>
        <fullName evidence="4">4-phosphoerythronate dehydrogenase</fullName>
        <ecNumber evidence="4">1.1.1.290</ecNumber>
    </submittedName>
</protein>
<dbReference type="EMBL" id="ACLJ02000002">
    <property type="protein sequence ID" value="EFK54711.1"/>
    <property type="molecule type" value="Genomic_DNA"/>
</dbReference>
<accession>D7WC82</accession>
<dbReference type="AlphaFoldDB" id="D7WC82"/>
<dbReference type="Proteomes" id="UP000004208">
    <property type="component" value="Unassembled WGS sequence"/>
</dbReference>
<dbReference type="SUPFAM" id="SSF51735">
    <property type="entry name" value="NAD(P)-binding Rossmann-fold domains"/>
    <property type="match status" value="1"/>
</dbReference>
<proteinExistence type="predicted"/>
<keyword evidence="2" id="KW-0520">NAD</keyword>
<gene>
    <name evidence="4" type="primary">pdxB</name>
    <name evidence="4" type="ORF">HMPREF0291_11091</name>
</gene>
<keyword evidence="1 4" id="KW-0560">Oxidoreductase</keyword>
<dbReference type="GO" id="GO:0033711">
    <property type="term" value="F:4-phosphoerythronate dehydrogenase activity"/>
    <property type="evidence" value="ECO:0007669"/>
    <property type="project" value="UniProtKB-EC"/>
</dbReference>
<dbReference type="OrthoDB" id="4324715at2"/>
<reference evidence="4" key="1">
    <citation type="submission" date="2010-06" db="EMBL/GenBank/DDBJ databases">
        <authorList>
            <person name="Muzny D."/>
            <person name="Qin X."/>
            <person name="Buhay C."/>
            <person name="Dugan-Rocha S."/>
            <person name="Ding Y."/>
            <person name="Chen G."/>
            <person name="Hawes A."/>
            <person name="Holder M."/>
            <person name="Jhangiani S."/>
            <person name="Johnson A."/>
            <person name="Khan Z."/>
            <person name="Li Z."/>
            <person name="Liu W."/>
            <person name="Liu X."/>
            <person name="Perez L."/>
            <person name="Shen H."/>
            <person name="Wang Q."/>
            <person name="Watt J."/>
            <person name="Xi L."/>
            <person name="Xin Y."/>
            <person name="Zhou J."/>
            <person name="Deng J."/>
            <person name="Jiang H."/>
            <person name="Liu Y."/>
            <person name="Qu J."/>
            <person name="Song X.-Z."/>
            <person name="Zhang L."/>
            <person name="Villasana D."/>
            <person name="Johnson A."/>
            <person name="Liu J."/>
            <person name="Liyanage D."/>
            <person name="Lorensuhewa L."/>
            <person name="Robinson T."/>
            <person name="Song A."/>
            <person name="Song B.-B."/>
            <person name="Dinh H."/>
            <person name="Thornton R."/>
            <person name="Coyle M."/>
            <person name="Francisco L."/>
            <person name="Jackson L."/>
            <person name="Javaid M."/>
            <person name="Korchina V."/>
            <person name="Kovar C."/>
            <person name="Mata R."/>
            <person name="Mathew T."/>
            <person name="Ngo R."/>
            <person name="Nguyen L."/>
            <person name="Nguyen N."/>
            <person name="Okwuonu G."/>
            <person name="Ongeri F."/>
            <person name="Pham C."/>
            <person name="Simmons D."/>
            <person name="Wilczek-Boney K."/>
            <person name="Hale W."/>
            <person name="Jakkamsetti A."/>
            <person name="Pham P."/>
            <person name="Ruth R."/>
            <person name="San Lucas F."/>
            <person name="Warren J."/>
            <person name="Zhang J."/>
            <person name="Zhao Z."/>
            <person name="Zhou C."/>
            <person name="Zhu D."/>
            <person name="Lee S."/>
            <person name="Bess C."/>
            <person name="Blankenburg K."/>
            <person name="Forbes L."/>
            <person name="Fu Q."/>
            <person name="Gubbala S."/>
            <person name="Hirani K."/>
            <person name="Jayaseelan J.C."/>
            <person name="Lara F."/>
            <person name="Munidasa M."/>
            <person name="Palculict T."/>
            <person name="Patil S."/>
            <person name="Pu L.-L."/>
            <person name="Saada N."/>
            <person name="Tang L."/>
            <person name="Weissenberger G."/>
            <person name="Zhu Y."/>
            <person name="Hemphill L."/>
            <person name="Shang Y."/>
            <person name="Youmans B."/>
            <person name="Ayvaz T."/>
            <person name="Ross M."/>
            <person name="Santibanez J."/>
            <person name="Aqrawi P."/>
            <person name="Gross S."/>
            <person name="Joshi V."/>
            <person name="Fowler G."/>
            <person name="Nazareth L."/>
            <person name="Reid J."/>
            <person name="Worley K."/>
            <person name="Petrosino J."/>
            <person name="Highlander S."/>
            <person name="Gibbs R."/>
        </authorList>
    </citation>
    <scope>NUCLEOTIDE SEQUENCE [LARGE SCALE GENOMIC DNA]</scope>
    <source>
        <strain evidence="4">ATCC 33030</strain>
    </source>
</reference>